<comment type="caution">
    <text evidence="1">The sequence shown here is derived from an EMBL/GenBank/DDBJ whole genome shotgun (WGS) entry which is preliminary data.</text>
</comment>
<gene>
    <name evidence="1" type="ORF">GCM10009759_55070</name>
</gene>
<proteinExistence type="predicted"/>
<protein>
    <recommendedName>
        <fullName evidence="3">Holin</fullName>
    </recommendedName>
</protein>
<evidence type="ECO:0000313" key="1">
    <source>
        <dbReference type="EMBL" id="GAA2112391.1"/>
    </source>
</evidence>
<evidence type="ECO:0008006" key="3">
    <source>
        <dbReference type="Google" id="ProtNLM"/>
    </source>
</evidence>
<name>A0ABN2XIX1_9ACTN</name>
<sequence length="106" mass="10831">MTRLLELLLHRIAAWAVRPPVTTDPTEGTMPKFLLDLSERTVATYAEALIGLLLVGGVTSLSALQSAAVAAVPAGLAVIKGALAAFLGRADTAALLPAAADPASRE</sequence>
<reference evidence="1 2" key="1">
    <citation type="journal article" date="2019" name="Int. J. Syst. Evol. Microbiol.">
        <title>The Global Catalogue of Microorganisms (GCM) 10K type strain sequencing project: providing services to taxonomists for standard genome sequencing and annotation.</title>
        <authorList>
            <consortium name="The Broad Institute Genomics Platform"/>
            <consortium name="The Broad Institute Genome Sequencing Center for Infectious Disease"/>
            <person name="Wu L."/>
            <person name="Ma J."/>
        </authorList>
    </citation>
    <scope>NUCLEOTIDE SEQUENCE [LARGE SCALE GENOMIC DNA]</scope>
    <source>
        <strain evidence="1 2">JCM 14559</strain>
    </source>
</reference>
<evidence type="ECO:0000313" key="2">
    <source>
        <dbReference type="Proteomes" id="UP001500897"/>
    </source>
</evidence>
<accession>A0ABN2XIX1</accession>
<organism evidence="1 2">
    <name type="scientific">Kitasatospora saccharophila</name>
    <dbReference type="NCBI Taxonomy" id="407973"/>
    <lineage>
        <taxon>Bacteria</taxon>
        <taxon>Bacillati</taxon>
        <taxon>Actinomycetota</taxon>
        <taxon>Actinomycetes</taxon>
        <taxon>Kitasatosporales</taxon>
        <taxon>Streptomycetaceae</taxon>
        <taxon>Kitasatospora</taxon>
    </lineage>
</organism>
<dbReference type="Proteomes" id="UP001500897">
    <property type="component" value="Unassembled WGS sequence"/>
</dbReference>
<keyword evidence="2" id="KW-1185">Reference proteome</keyword>
<dbReference type="EMBL" id="BAAANS010000043">
    <property type="protein sequence ID" value="GAA2112391.1"/>
    <property type="molecule type" value="Genomic_DNA"/>
</dbReference>